<organism evidence="1">
    <name type="scientific">Myoviridae sp. ctxym25</name>
    <dbReference type="NCBI Taxonomy" id="2825210"/>
    <lineage>
        <taxon>Viruses</taxon>
        <taxon>Duplodnaviria</taxon>
        <taxon>Heunggongvirae</taxon>
        <taxon>Uroviricota</taxon>
        <taxon>Caudoviricetes</taxon>
    </lineage>
</organism>
<protein>
    <recommendedName>
        <fullName evidence="2">DDE transposase family protein</fullName>
    </recommendedName>
</protein>
<evidence type="ECO:0008006" key="2">
    <source>
        <dbReference type="Google" id="ProtNLM"/>
    </source>
</evidence>
<dbReference type="EMBL" id="BK015658">
    <property type="protein sequence ID" value="DAE18583.1"/>
    <property type="molecule type" value="Genomic_DNA"/>
</dbReference>
<accession>A0A8S5QH35</accession>
<reference evidence="1" key="1">
    <citation type="journal article" date="2021" name="Proc. Natl. Acad. Sci. U.S.A.">
        <title>A Catalog of Tens of Thousands of Viruses from Human Metagenomes Reveals Hidden Associations with Chronic Diseases.</title>
        <authorList>
            <person name="Tisza M.J."/>
            <person name="Buck C.B."/>
        </authorList>
    </citation>
    <scope>NUCLEOTIDE SEQUENCE</scope>
    <source>
        <strain evidence="1">Ctxym25</strain>
    </source>
</reference>
<sequence length="216" mass="25062">MYAECIGFTHRFQVLFGAKLRDKKKVCKSVCNRFLLCRNSFRQFVNYYRAIIFSAVHSLTLCCNKKGEDMSKTLTNQQKKDWAKLLFLQGELQSKQIAEKVGINPVTMSKWSKEGNWEMLRAAVTTTREEQIRNLYMQIAEINKTIAARPDKYATSAEADTINKLSAAIAKMEGDYGIADIISVSKQILFWLRKRDPEKAIELSYFFDEFVKERLR</sequence>
<name>A0A8S5QH35_9CAUD</name>
<proteinExistence type="predicted"/>
<evidence type="ECO:0000313" key="1">
    <source>
        <dbReference type="EMBL" id="DAE18583.1"/>
    </source>
</evidence>